<dbReference type="GO" id="GO:0005524">
    <property type="term" value="F:ATP binding"/>
    <property type="evidence" value="ECO:0007669"/>
    <property type="project" value="UniProtKB-UniRule"/>
</dbReference>
<feature type="domain" description="P-type ATPase N-terminal" evidence="20">
    <location>
        <begin position="80"/>
        <end position="134"/>
    </location>
</feature>
<dbReference type="Proteomes" id="UP000410492">
    <property type="component" value="Unassembled WGS sequence"/>
</dbReference>
<dbReference type="AlphaFoldDB" id="A0A653BE46"/>
<dbReference type="InterPro" id="IPR008250">
    <property type="entry name" value="ATPase_P-typ_transduc_dom_A_sf"/>
</dbReference>
<keyword evidence="10 18" id="KW-1278">Translocase</keyword>
<keyword evidence="8 16" id="KW-0067">ATP-binding</keyword>
<evidence type="ECO:0000313" key="22">
    <source>
        <dbReference type="EMBL" id="VEN33801.1"/>
    </source>
</evidence>
<keyword evidence="23" id="KW-1185">Reference proteome</keyword>
<evidence type="ECO:0000256" key="16">
    <source>
        <dbReference type="PIRSR" id="PIRSR606539-2"/>
    </source>
</evidence>
<feature type="binding site" evidence="16">
    <location>
        <position position="718"/>
    </location>
    <ligand>
        <name>ATP</name>
        <dbReference type="ChEBI" id="CHEBI:30616"/>
    </ligand>
</feature>
<dbReference type="SFLD" id="SFLDS00003">
    <property type="entry name" value="Haloacid_Dehalogenase"/>
    <property type="match status" value="1"/>
</dbReference>
<dbReference type="InterPro" id="IPR023298">
    <property type="entry name" value="ATPase_P-typ_TM_dom_sf"/>
</dbReference>
<evidence type="ECO:0000256" key="2">
    <source>
        <dbReference type="ARBA" id="ARBA00004127"/>
    </source>
</evidence>
<feature type="binding site" evidence="16">
    <location>
        <position position="423"/>
    </location>
    <ligand>
        <name>ATP</name>
        <dbReference type="ChEBI" id="CHEBI:30616"/>
    </ligand>
</feature>
<dbReference type="InterPro" id="IPR023214">
    <property type="entry name" value="HAD_sf"/>
</dbReference>
<evidence type="ECO:0000256" key="15">
    <source>
        <dbReference type="PIRSR" id="PIRSR606539-1"/>
    </source>
</evidence>
<dbReference type="NCBIfam" id="TIGR01494">
    <property type="entry name" value="ATPase_P-type"/>
    <property type="match status" value="2"/>
</dbReference>
<feature type="binding site" evidence="16">
    <location>
        <position position="720"/>
    </location>
    <ligand>
        <name>ATP</name>
        <dbReference type="ChEBI" id="CHEBI:30616"/>
    </ligand>
</feature>
<dbReference type="FunFam" id="3.40.50.1000:FF:000009">
    <property type="entry name" value="Phospholipid-transporting ATPase"/>
    <property type="match status" value="1"/>
</dbReference>
<keyword evidence="4" id="KW-0813">Transport</keyword>
<evidence type="ECO:0000313" key="23">
    <source>
        <dbReference type="Proteomes" id="UP000410492"/>
    </source>
</evidence>
<dbReference type="PANTHER" id="PTHR24092:SF5">
    <property type="entry name" value="PHOSPHOLIPID-TRANSPORTING ATPASE"/>
    <property type="match status" value="1"/>
</dbReference>
<dbReference type="InterPro" id="IPR059000">
    <property type="entry name" value="ATPase_P-type_domA"/>
</dbReference>
<dbReference type="PROSITE" id="PS00154">
    <property type="entry name" value="ATPASE_E1_E2"/>
    <property type="match status" value="1"/>
</dbReference>
<sequence length="1098" mass="124034">MEYQLQDFDNSHETELLLGNNLSHGNEMDVHTAKSNRNPRRRRSIGYFLCSCWRSLFRKCCGPRVLRPRTICLGKLTPGQFPANAIRNQKYNIITFLPLVLFQQFKFFLNLYFLIMATSQFVPDIRIGYLYTYWGPLCFVLFVTICREAIDDLRRHKRDQEVNNQKCKRLLNDVNKPFEIVAAHKLKVGDLIVVDKDERVPADLVLLRTSESSGSVFVRTDQLDGETDWKLRLAVPATQKLASDNQLFEINASIYAEKPQKDIHSFIGTFTRLDSMNGDESLDLENTLWTNCVIASGQATGLVIYTGPETRSVMNNSAPRSKVGLLDIEVNTITKLLFVAVIGLALLMMALKGFSGPWYRYLFRFILLFSYIIPISLRVNLDMGKSFYSWSIGKDPAMRGTAVRCTTIPEELGRISYLLTDKTGTLTQNSMVLKRLHIGTVCYATDSFNDVSTISSQTRQDKYINTILKSSFYNPEGSGQNSTKFKRSEHTRIKDAVQALALCHNVTPVYETNSGSLESETEADQHLQSSGNIVTYQAASPDEVALVQWTQAVGLMLSRRDLNSMQLKAPNGRTLNYAILQIFPFTSETKRMGIIVKDLQTGEILFYLKGADVVMTAIVQYTDWLEEEVGNMARDGLRTLVVAKKVLTEEQYQDFENRYNAARMSTTDRVTRVAQVVESLEREMELLCVTGVEDKLQDNVRATLELLRNAGVKIWMLTGDKLETATCIAKSSRLVSRTQGLHVMKKVVTRTEAHLELNNYRRKQDCALVISGESLEVCLSCYQPEFMELATAAPAVVCCRCSPTQKAQVVQLIQKHTGKRTAAVGDGGNDVSMIQQADAGIGIEGREGKQASLAGDFSIPQFSHLARLLLVHGRKSYKRSASLAQFVIHRGLIISTMQAVFSSVFYLSSVALYQGFLMVGYATVYTMFPVFSLVLDQDVSPEIALRYPELYKELAKGRSLSFKTFFMWVLISIYQGGVIMYGALLLFEDEFIHIVAISFTSLILTELIMVALNIRTWHYLMVLAELFSLGLYGLSLVVLHDYFGKFHLNTIFILNAEFIRTKDFFWKVLVITLVSCLPLYILKILRKKFSPPSYSKLS</sequence>
<dbReference type="SFLD" id="SFLDG00002">
    <property type="entry name" value="C1.7:_P-type_atpase_like"/>
    <property type="match status" value="1"/>
</dbReference>
<dbReference type="EC" id="7.6.2.1" evidence="18"/>
<dbReference type="GO" id="GO:0005886">
    <property type="term" value="C:plasma membrane"/>
    <property type="evidence" value="ECO:0007669"/>
    <property type="project" value="TreeGrafter"/>
</dbReference>
<dbReference type="Pfam" id="PF16209">
    <property type="entry name" value="PhoLip_ATPase_N"/>
    <property type="match status" value="1"/>
</dbReference>
<evidence type="ECO:0000259" key="21">
    <source>
        <dbReference type="Pfam" id="PF16212"/>
    </source>
</evidence>
<feature type="transmembrane region" description="Helical" evidence="18">
    <location>
        <begin position="336"/>
        <end position="355"/>
    </location>
</feature>
<comment type="similarity">
    <text evidence="3 18">Belongs to the cation transport ATPase (P-type) (TC 3.A.3) family. Type IV subfamily.</text>
</comment>
<evidence type="ECO:0000256" key="9">
    <source>
        <dbReference type="ARBA" id="ARBA00022842"/>
    </source>
</evidence>
<dbReference type="InterPro" id="IPR032631">
    <property type="entry name" value="P-type_ATPase_N"/>
</dbReference>
<feature type="transmembrane region" description="Helical" evidence="18">
    <location>
        <begin position="991"/>
        <end position="1012"/>
    </location>
</feature>
<feature type="active site" description="4-aspartylphosphate intermediate" evidence="15">
    <location>
        <position position="421"/>
    </location>
</feature>
<feature type="binding site" evidence="16">
    <location>
        <position position="585"/>
    </location>
    <ligand>
        <name>ATP</name>
        <dbReference type="ChEBI" id="CHEBI:30616"/>
    </ligand>
</feature>
<keyword evidence="5 18" id="KW-0812">Transmembrane</keyword>
<evidence type="ECO:0000256" key="7">
    <source>
        <dbReference type="ARBA" id="ARBA00022741"/>
    </source>
</evidence>
<feature type="binding site" evidence="16">
    <location>
        <position position="421"/>
    </location>
    <ligand>
        <name>ATP</name>
        <dbReference type="ChEBI" id="CHEBI:30616"/>
    </ligand>
</feature>
<evidence type="ECO:0000256" key="3">
    <source>
        <dbReference type="ARBA" id="ARBA00008109"/>
    </source>
</evidence>
<dbReference type="GO" id="GO:0016887">
    <property type="term" value="F:ATP hydrolysis activity"/>
    <property type="evidence" value="ECO:0007669"/>
    <property type="project" value="InterPro"/>
</dbReference>
<evidence type="ECO:0000256" key="13">
    <source>
        <dbReference type="ARBA" id="ARBA00023136"/>
    </source>
</evidence>
<dbReference type="OrthoDB" id="377733at2759"/>
<dbReference type="SUPFAM" id="SSF81665">
    <property type="entry name" value="Calcium ATPase, transmembrane domain M"/>
    <property type="match status" value="1"/>
</dbReference>
<dbReference type="SUPFAM" id="SSF81653">
    <property type="entry name" value="Calcium ATPase, transduction domain A"/>
    <property type="match status" value="1"/>
</dbReference>
<feature type="domain" description="P-type ATPase A" evidence="19">
    <location>
        <begin position="176"/>
        <end position="310"/>
    </location>
</feature>
<comment type="cofactor">
    <cofactor evidence="1 17">
        <name>Mg(2+)</name>
        <dbReference type="ChEBI" id="CHEBI:18420"/>
    </cofactor>
</comment>
<feature type="transmembrane region" description="Helical" evidence="18">
    <location>
        <begin position="93"/>
        <end position="115"/>
    </location>
</feature>
<dbReference type="Gene3D" id="3.40.50.1000">
    <property type="entry name" value="HAD superfamily/HAD-like"/>
    <property type="match status" value="1"/>
</dbReference>
<feature type="binding site" evidence="17">
    <location>
        <position position="830"/>
    </location>
    <ligand>
        <name>Mg(2+)</name>
        <dbReference type="ChEBI" id="CHEBI:18420"/>
    </ligand>
</feature>
<feature type="transmembrane region" description="Helical" evidence="18">
    <location>
        <begin position="965"/>
        <end position="985"/>
    </location>
</feature>
<accession>A0A653BE46</accession>
<dbReference type="InterPro" id="IPR006539">
    <property type="entry name" value="P-type_ATPase_IV"/>
</dbReference>
<feature type="transmembrane region" description="Helical" evidence="18">
    <location>
        <begin position="1019"/>
        <end position="1039"/>
    </location>
</feature>
<dbReference type="FunFam" id="3.40.1110.10:FF:000097">
    <property type="entry name" value="Phospholipid-transporting ATPase"/>
    <property type="match status" value="1"/>
</dbReference>
<name>A0A653BE46_CALMS</name>
<evidence type="ECO:0000256" key="4">
    <source>
        <dbReference type="ARBA" id="ARBA00022448"/>
    </source>
</evidence>
<feature type="binding site" evidence="16">
    <location>
        <position position="422"/>
    </location>
    <ligand>
        <name>ATP</name>
        <dbReference type="ChEBI" id="CHEBI:30616"/>
    </ligand>
</feature>
<dbReference type="GO" id="GO:0006897">
    <property type="term" value="P:endocytosis"/>
    <property type="evidence" value="ECO:0007669"/>
    <property type="project" value="TreeGrafter"/>
</dbReference>
<organism evidence="22 23">
    <name type="scientific">Callosobruchus maculatus</name>
    <name type="common">Southern cowpea weevil</name>
    <name type="synonym">Pulse bruchid</name>
    <dbReference type="NCBI Taxonomy" id="64391"/>
    <lineage>
        <taxon>Eukaryota</taxon>
        <taxon>Metazoa</taxon>
        <taxon>Ecdysozoa</taxon>
        <taxon>Arthropoda</taxon>
        <taxon>Hexapoda</taxon>
        <taxon>Insecta</taxon>
        <taxon>Pterygota</taxon>
        <taxon>Neoptera</taxon>
        <taxon>Endopterygota</taxon>
        <taxon>Coleoptera</taxon>
        <taxon>Polyphaga</taxon>
        <taxon>Cucujiformia</taxon>
        <taxon>Chrysomeloidea</taxon>
        <taxon>Chrysomelidae</taxon>
        <taxon>Bruchinae</taxon>
        <taxon>Bruchini</taxon>
        <taxon>Callosobruchus</taxon>
    </lineage>
</organism>
<feature type="binding site" evidence="16">
    <location>
        <position position="638"/>
    </location>
    <ligand>
        <name>ATP</name>
        <dbReference type="ChEBI" id="CHEBI:30616"/>
    </ligand>
</feature>
<dbReference type="CDD" id="cd07541">
    <property type="entry name" value="P-type_ATPase_APLT_Neo1-like"/>
    <property type="match status" value="1"/>
</dbReference>
<evidence type="ECO:0000259" key="19">
    <source>
        <dbReference type="Pfam" id="PF00122"/>
    </source>
</evidence>
<evidence type="ECO:0000256" key="12">
    <source>
        <dbReference type="ARBA" id="ARBA00023055"/>
    </source>
</evidence>
<feature type="binding site" evidence="17">
    <location>
        <position position="423"/>
    </location>
    <ligand>
        <name>Mg(2+)</name>
        <dbReference type="ChEBI" id="CHEBI:18420"/>
    </ligand>
</feature>
<dbReference type="NCBIfam" id="TIGR01652">
    <property type="entry name" value="ATPase-Plipid"/>
    <property type="match status" value="1"/>
</dbReference>
<feature type="binding site" evidence="16">
    <location>
        <position position="829"/>
    </location>
    <ligand>
        <name>ATP</name>
        <dbReference type="ChEBI" id="CHEBI:30616"/>
    </ligand>
</feature>
<feature type="binding site" evidence="17">
    <location>
        <position position="421"/>
    </location>
    <ligand>
        <name>Mg(2+)</name>
        <dbReference type="ChEBI" id="CHEBI:18420"/>
    </ligand>
</feature>
<dbReference type="Gene3D" id="3.40.1110.10">
    <property type="entry name" value="Calcium-transporting ATPase, cytoplasmic domain N"/>
    <property type="match status" value="1"/>
</dbReference>
<keyword evidence="13 18" id="KW-0472">Membrane</keyword>
<evidence type="ECO:0000256" key="5">
    <source>
        <dbReference type="ARBA" id="ARBA00022692"/>
    </source>
</evidence>
<evidence type="ECO:0000256" key="1">
    <source>
        <dbReference type="ARBA" id="ARBA00001946"/>
    </source>
</evidence>
<proteinExistence type="inferred from homology"/>
<comment type="subcellular location">
    <subcellularLocation>
        <location evidence="2">Endomembrane system</location>
        <topology evidence="2">Multi-pass membrane protein</topology>
    </subcellularLocation>
    <subcellularLocation>
        <location evidence="18">Membrane</location>
        <topology evidence="18">Multi-pass membrane protein</topology>
    </subcellularLocation>
</comment>
<feature type="binding site" evidence="16">
    <location>
        <position position="830"/>
    </location>
    <ligand>
        <name>ATP</name>
        <dbReference type="ChEBI" id="CHEBI:30616"/>
    </ligand>
</feature>
<keyword evidence="6 17" id="KW-0479">Metal-binding</keyword>
<evidence type="ECO:0000256" key="17">
    <source>
        <dbReference type="PIRSR" id="PIRSR606539-3"/>
    </source>
</evidence>
<dbReference type="GO" id="GO:0005802">
    <property type="term" value="C:trans-Golgi network"/>
    <property type="evidence" value="ECO:0007669"/>
    <property type="project" value="TreeGrafter"/>
</dbReference>
<dbReference type="Gene3D" id="2.70.150.10">
    <property type="entry name" value="Calcium-transporting ATPase, cytoplasmic transduction domain A"/>
    <property type="match status" value="1"/>
</dbReference>
<feature type="transmembrane region" description="Helical" evidence="18">
    <location>
        <begin position="127"/>
        <end position="150"/>
    </location>
</feature>
<dbReference type="InterPro" id="IPR032630">
    <property type="entry name" value="P_typ_ATPase_c"/>
</dbReference>
<feature type="binding site" evidence="17">
    <location>
        <position position="826"/>
    </location>
    <ligand>
        <name>Mg(2+)</name>
        <dbReference type="ChEBI" id="CHEBI:18420"/>
    </ligand>
</feature>
<dbReference type="GO" id="GO:0006890">
    <property type="term" value="P:retrograde vesicle-mediated transport, Golgi to endoplasmic reticulum"/>
    <property type="evidence" value="ECO:0007669"/>
    <property type="project" value="TreeGrafter"/>
</dbReference>
<keyword evidence="11 18" id="KW-1133">Transmembrane helix</keyword>
<evidence type="ECO:0000256" key="8">
    <source>
        <dbReference type="ARBA" id="ARBA00022840"/>
    </source>
</evidence>
<dbReference type="Pfam" id="PF00122">
    <property type="entry name" value="E1-E2_ATPase"/>
    <property type="match status" value="1"/>
</dbReference>
<feature type="binding site" evidence="16">
    <location>
        <position position="609"/>
    </location>
    <ligand>
        <name>ATP</name>
        <dbReference type="ChEBI" id="CHEBI:30616"/>
    </ligand>
</feature>
<dbReference type="SUPFAM" id="SSF56784">
    <property type="entry name" value="HAD-like"/>
    <property type="match status" value="1"/>
</dbReference>
<dbReference type="GO" id="GO:0140326">
    <property type="term" value="F:ATPase-coupled intramembrane lipid transporter activity"/>
    <property type="evidence" value="ECO:0007669"/>
    <property type="project" value="UniProtKB-EC"/>
</dbReference>
<feature type="domain" description="P-type ATPase C-terminal" evidence="21">
    <location>
        <begin position="853"/>
        <end position="1091"/>
    </location>
</feature>
<evidence type="ECO:0000259" key="20">
    <source>
        <dbReference type="Pfam" id="PF16209"/>
    </source>
</evidence>
<evidence type="ECO:0000256" key="6">
    <source>
        <dbReference type="ARBA" id="ARBA00022723"/>
    </source>
</evidence>
<keyword evidence="12" id="KW-0445">Lipid transport</keyword>
<feature type="transmembrane region" description="Helical" evidence="18">
    <location>
        <begin position="1064"/>
        <end position="1082"/>
    </location>
</feature>
<dbReference type="GO" id="GO:0045332">
    <property type="term" value="P:phospholipid translocation"/>
    <property type="evidence" value="ECO:0007669"/>
    <property type="project" value="TreeGrafter"/>
</dbReference>
<feature type="transmembrane region" description="Helical" evidence="18">
    <location>
        <begin position="361"/>
        <end position="381"/>
    </location>
</feature>
<feature type="binding site" evidence="16">
    <location>
        <position position="806"/>
    </location>
    <ligand>
        <name>ATP</name>
        <dbReference type="ChEBI" id="CHEBI:30616"/>
    </ligand>
</feature>
<comment type="catalytic activity">
    <reaction evidence="14 18">
        <text>ATP + H2O + phospholipidSide 1 = ADP + phosphate + phospholipidSide 2.</text>
        <dbReference type="EC" id="7.6.2.1"/>
    </reaction>
</comment>
<dbReference type="InterPro" id="IPR023299">
    <property type="entry name" value="ATPase_P-typ_cyto_dom_N"/>
</dbReference>
<feature type="binding site" evidence="16">
    <location>
        <position position="800"/>
    </location>
    <ligand>
        <name>ATP</name>
        <dbReference type="ChEBI" id="CHEBI:30616"/>
    </ligand>
</feature>
<dbReference type="Pfam" id="PF16212">
    <property type="entry name" value="PhoLip_ATPase_C"/>
    <property type="match status" value="1"/>
</dbReference>
<gene>
    <name evidence="22" type="ORF">CALMAC_LOCUS222</name>
</gene>
<dbReference type="InterPro" id="IPR018303">
    <property type="entry name" value="ATPase_P-typ_P_site"/>
</dbReference>
<dbReference type="EMBL" id="CAACVG010000242">
    <property type="protein sequence ID" value="VEN33801.1"/>
    <property type="molecule type" value="Genomic_DNA"/>
</dbReference>
<dbReference type="InterPro" id="IPR001757">
    <property type="entry name" value="P_typ_ATPase"/>
</dbReference>
<dbReference type="SFLD" id="SFLDF00027">
    <property type="entry name" value="p-type_atpase"/>
    <property type="match status" value="1"/>
</dbReference>
<evidence type="ECO:0000256" key="11">
    <source>
        <dbReference type="ARBA" id="ARBA00022989"/>
    </source>
</evidence>
<keyword evidence="7 16" id="KW-0547">Nucleotide-binding</keyword>
<dbReference type="InterPro" id="IPR036412">
    <property type="entry name" value="HAD-like_sf"/>
</dbReference>
<protein>
    <recommendedName>
        <fullName evidence="18">Phospholipid-transporting ATPase</fullName>
        <ecNumber evidence="18">7.6.2.1</ecNumber>
    </recommendedName>
</protein>
<feature type="transmembrane region" description="Helical" evidence="18">
    <location>
        <begin position="883"/>
        <end position="906"/>
    </location>
</feature>
<dbReference type="PRINTS" id="PR00119">
    <property type="entry name" value="CATATPASE"/>
</dbReference>
<feature type="binding site" evidence="16">
    <location>
        <position position="719"/>
    </location>
    <ligand>
        <name>ATP</name>
        <dbReference type="ChEBI" id="CHEBI:30616"/>
    </ligand>
</feature>
<feature type="binding site" evidence="16">
    <location>
        <position position="543"/>
    </location>
    <ligand>
        <name>ATP</name>
        <dbReference type="ChEBI" id="CHEBI:30616"/>
    </ligand>
</feature>
<dbReference type="PANTHER" id="PTHR24092">
    <property type="entry name" value="PROBABLE PHOSPHOLIPID-TRANSPORTING ATPASE"/>
    <property type="match status" value="1"/>
</dbReference>
<dbReference type="Pfam" id="PF13246">
    <property type="entry name" value="Cation_ATPase"/>
    <property type="match status" value="1"/>
</dbReference>
<dbReference type="InterPro" id="IPR044492">
    <property type="entry name" value="P_typ_ATPase_HD_dom"/>
</dbReference>
<dbReference type="GO" id="GO:0000287">
    <property type="term" value="F:magnesium ion binding"/>
    <property type="evidence" value="ECO:0007669"/>
    <property type="project" value="UniProtKB-UniRule"/>
</dbReference>
<evidence type="ECO:0000256" key="14">
    <source>
        <dbReference type="ARBA" id="ARBA00034036"/>
    </source>
</evidence>
<evidence type="ECO:0000256" key="18">
    <source>
        <dbReference type="RuleBase" id="RU362033"/>
    </source>
</evidence>
<keyword evidence="9 17" id="KW-0460">Magnesium</keyword>
<dbReference type="SUPFAM" id="SSF81660">
    <property type="entry name" value="Metal cation-transporting ATPase, ATP-binding domain N"/>
    <property type="match status" value="1"/>
</dbReference>
<feature type="transmembrane region" description="Helical" evidence="18">
    <location>
        <begin position="912"/>
        <end position="935"/>
    </location>
</feature>
<evidence type="ECO:0000256" key="10">
    <source>
        <dbReference type="ARBA" id="ARBA00022967"/>
    </source>
</evidence>
<reference evidence="22 23" key="1">
    <citation type="submission" date="2019-01" db="EMBL/GenBank/DDBJ databases">
        <authorList>
            <person name="Sayadi A."/>
        </authorList>
    </citation>
    <scope>NUCLEOTIDE SEQUENCE [LARGE SCALE GENOMIC DNA]</scope>
</reference>
<dbReference type="GO" id="GO:0005768">
    <property type="term" value="C:endosome"/>
    <property type="evidence" value="ECO:0007669"/>
    <property type="project" value="TreeGrafter"/>
</dbReference>